<reference evidence="1 2" key="1">
    <citation type="submission" date="2015-04" db="EMBL/GenBank/DDBJ databases">
        <title>The draft genome sequence of Erythrobacter luteus KA37.</title>
        <authorList>
            <person name="Zhuang L."/>
            <person name="Liu Y."/>
            <person name="Shao Z."/>
        </authorList>
    </citation>
    <scope>NUCLEOTIDE SEQUENCE [LARGE SCALE GENOMIC DNA]</scope>
    <source>
        <strain evidence="1 2">KA37</strain>
    </source>
</reference>
<organism evidence="1 2">
    <name type="scientific">Aurantiacibacter luteus</name>
    <dbReference type="NCBI Taxonomy" id="1581420"/>
    <lineage>
        <taxon>Bacteria</taxon>
        <taxon>Pseudomonadati</taxon>
        <taxon>Pseudomonadota</taxon>
        <taxon>Alphaproteobacteria</taxon>
        <taxon>Sphingomonadales</taxon>
        <taxon>Erythrobacteraceae</taxon>
        <taxon>Aurantiacibacter</taxon>
    </lineage>
</organism>
<gene>
    <name evidence="1" type="ORF">AAW00_09570</name>
</gene>
<dbReference type="OrthoDB" id="7996304at2"/>
<evidence type="ECO:0000313" key="1">
    <source>
        <dbReference type="EMBL" id="KLE34460.1"/>
    </source>
</evidence>
<proteinExistence type="predicted"/>
<protein>
    <submittedName>
        <fullName evidence="1">Tail tape measure protein</fullName>
    </submittedName>
</protein>
<accession>A0A0G9MUS7</accession>
<dbReference type="PATRIC" id="fig|1581420.6.peg.1963"/>
<dbReference type="AlphaFoldDB" id="A0A0G9MUS7"/>
<dbReference type="RefSeq" id="WP_047004107.1">
    <property type="nucleotide sequence ID" value="NZ_LBHB01000002.1"/>
</dbReference>
<comment type="caution">
    <text evidence="1">The sequence shown here is derived from an EMBL/GenBank/DDBJ whole genome shotgun (WGS) entry which is preliminary data.</text>
</comment>
<keyword evidence="2" id="KW-1185">Reference proteome</keyword>
<sequence>MDDEIDTLLVEVRANTSGFRSDIEAMRSGLDSSLTDGFARAGDVLERSLLSAIRRGKLGFDELKSVALGAMSEIAAQALRSGLGTLLGGGNGSAGGGSAGGMGAVLSGLFGSLLGLPGRATGGPVAPGAAYIVGERGPEVFVPTSAGRVETGARFGQQQQRDVRVSIALAPERGASGPVMLRRSSRQVASAVARAMRNF</sequence>
<evidence type="ECO:0000313" key="2">
    <source>
        <dbReference type="Proteomes" id="UP000053464"/>
    </source>
</evidence>
<name>A0A0G9MUS7_9SPHN</name>
<dbReference type="STRING" id="1581420.AAW00_09570"/>
<dbReference type="Proteomes" id="UP000053464">
    <property type="component" value="Unassembled WGS sequence"/>
</dbReference>
<dbReference type="EMBL" id="LBHB01000002">
    <property type="protein sequence ID" value="KLE34460.1"/>
    <property type="molecule type" value="Genomic_DNA"/>
</dbReference>